<name>B6VT97_9BACT</name>
<reference evidence="2 3" key="1">
    <citation type="submission" date="2008-10" db="EMBL/GenBank/DDBJ databases">
        <title>Draft genome sequence of Bacteroides dorei (DSM 17855).</title>
        <authorList>
            <person name="Sudarsanam P."/>
            <person name="Ley R."/>
            <person name="Guruge J."/>
            <person name="Turnbaugh P.J."/>
            <person name="Mahowald M."/>
            <person name="Liep D."/>
            <person name="Gordon J."/>
        </authorList>
    </citation>
    <scope>NUCLEOTIDE SEQUENCE [LARGE SCALE GENOMIC DNA]</scope>
    <source>
        <strain evidence="2 3">DSM 17855</strain>
    </source>
</reference>
<protein>
    <recommendedName>
        <fullName evidence="1">YhcG N-terminal domain-containing protein</fullName>
    </recommendedName>
</protein>
<dbReference type="PANTHER" id="PTHR30547">
    <property type="entry name" value="UNCHARACTERIZED PROTEIN YHCG-RELATED"/>
    <property type="match status" value="1"/>
</dbReference>
<dbReference type="HOGENOM" id="CLU_046640_1_1_10"/>
<dbReference type="Proteomes" id="UP000004849">
    <property type="component" value="Unassembled WGS sequence"/>
</dbReference>
<dbReference type="InterPro" id="IPR053148">
    <property type="entry name" value="PD-DEXK-like_domain"/>
</dbReference>
<dbReference type="InterPro" id="IPR041527">
    <property type="entry name" value="YhcG_N"/>
</dbReference>
<reference evidence="2 3" key="2">
    <citation type="submission" date="2008-10" db="EMBL/GenBank/DDBJ databases">
        <authorList>
            <person name="Fulton L."/>
            <person name="Clifton S."/>
            <person name="Fulton B."/>
            <person name="Xu J."/>
            <person name="Minx P."/>
            <person name="Pepin K.H."/>
            <person name="Johnson M."/>
            <person name="Thiruvilangam P."/>
            <person name="Bhonagiri V."/>
            <person name="Nash W.E."/>
            <person name="Mardis E.R."/>
            <person name="Wilson R.K."/>
        </authorList>
    </citation>
    <scope>NUCLEOTIDE SEQUENCE [LARGE SCALE GENOMIC DNA]</scope>
    <source>
        <strain evidence="2 3">DSM 17855</strain>
    </source>
</reference>
<proteinExistence type="predicted"/>
<evidence type="ECO:0000313" key="3">
    <source>
        <dbReference type="Proteomes" id="UP000004849"/>
    </source>
</evidence>
<gene>
    <name evidence="2" type="ORF">BACDOR_00640</name>
</gene>
<accession>B6VT97</accession>
<evidence type="ECO:0000259" key="1">
    <source>
        <dbReference type="Pfam" id="PF17761"/>
    </source>
</evidence>
<evidence type="ECO:0000313" key="2">
    <source>
        <dbReference type="EMBL" id="EEB26954.1"/>
    </source>
</evidence>
<feature type="domain" description="YhcG N-terminal" evidence="1">
    <location>
        <begin position="19"/>
        <end position="178"/>
    </location>
</feature>
<organism evidence="2 3">
    <name type="scientific">Phocaeicola dorei DSM 17855</name>
    <dbReference type="NCBI Taxonomy" id="483217"/>
    <lineage>
        <taxon>Bacteria</taxon>
        <taxon>Pseudomonadati</taxon>
        <taxon>Bacteroidota</taxon>
        <taxon>Bacteroidia</taxon>
        <taxon>Bacteroidales</taxon>
        <taxon>Bacteroidaceae</taxon>
        <taxon>Phocaeicola</taxon>
    </lineage>
</organism>
<sequence>MGKEIFTNDKYINDLFLKVVNLVTQARERVATAVNIAEVYTKFHIGQYIVEYEQKGETRAEYGKAVLKELSKRLTDRLGDGWSYSTLKNIRQFYIVFSKGLTSGCPKPSQKANQWLADYPKSEECISEPTFALSWSHYLILMRVENPDARSFYEIECTQQQWSKRQLSRQVGSCLYERLALSRNKDEVMRLAKEGQSIEKPSDIIKNPITLEFLGLKPDAVYSESKLENAIINKMQQFLLELAKDFYLKQGRKGSHLMSSISLLTWCFTIVCYNAMCL</sequence>
<dbReference type="Pfam" id="PF17761">
    <property type="entry name" value="DUF1016_N"/>
    <property type="match status" value="1"/>
</dbReference>
<dbReference type="AlphaFoldDB" id="B6VT97"/>
<dbReference type="EMBL" id="ABWZ01000013">
    <property type="protein sequence ID" value="EEB26954.1"/>
    <property type="molecule type" value="Genomic_DNA"/>
</dbReference>
<dbReference type="PANTHER" id="PTHR30547:SF5">
    <property type="entry name" value="NUCLEASE YHCG-RELATED"/>
    <property type="match status" value="1"/>
</dbReference>